<gene>
    <name evidence="2" type="ORF">H9865_08570</name>
</gene>
<accession>A0A9D1V4T1</accession>
<keyword evidence="1" id="KW-0812">Transmembrane</keyword>
<dbReference type="EMBL" id="DXFW01000024">
    <property type="protein sequence ID" value="HIX06135.1"/>
    <property type="molecule type" value="Genomic_DNA"/>
</dbReference>
<evidence type="ECO:0000313" key="2">
    <source>
        <dbReference type="EMBL" id="HIX06135.1"/>
    </source>
</evidence>
<evidence type="ECO:0000313" key="3">
    <source>
        <dbReference type="Proteomes" id="UP000824193"/>
    </source>
</evidence>
<keyword evidence="1" id="KW-0472">Membrane</keyword>
<name>A0A9D1V4T1_9FIRM</name>
<evidence type="ECO:0000256" key="1">
    <source>
        <dbReference type="SAM" id="Phobius"/>
    </source>
</evidence>
<dbReference type="AlphaFoldDB" id="A0A9D1V4T1"/>
<sequence>MKAANRNLILLLAPALLIAAAGALLFAEGGSSFRAAQNSMPALPGSAGDVEGYAFLLQFFGSGIGQLAALALQVIGFLIAGYGVLLLVLSVLGRVLYKPSAGRLLAYRIVTGLQLALMLFPVPWLAASFFKSALAFAPQTELVPPLVLLVLPSVFVIRTTYTRRIREDHPAQEQA</sequence>
<dbReference type="Proteomes" id="UP000824193">
    <property type="component" value="Unassembled WGS sequence"/>
</dbReference>
<reference evidence="2" key="1">
    <citation type="journal article" date="2021" name="PeerJ">
        <title>Extensive microbial diversity within the chicken gut microbiome revealed by metagenomics and culture.</title>
        <authorList>
            <person name="Gilroy R."/>
            <person name="Ravi A."/>
            <person name="Getino M."/>
            <person name="Pursley I."/>
            <person name="Horton D.L."/>
            <person name="Alikhan N.F."/>
            <person name="Baker D."/>
            <person name="Gharbi K."/>
            <person name="Hall N."/>
            <person name="Watson M."/>
            <person name="Adriaenssens E.M."/>
            <person name="Foster-Nyarko E."/>
            <person name="Jarju S."/>
            <person name="Secka A."/>
            <person name="Antonio M."/>
            <person name="Oren A."/>
            <person name="Chaudhuri R.R."/>
            <person name="La Ragione R."/>
            <person name="Hildebrand F."/>
            <person name="Pallen M.J."/>
        </authorList>
    </citation>
    <scope>NUCLEOTIDE SEQUENCE</scope>
    <source>
        <strain evidence="2">2239</strain>
    </source>
</reference>
<organism evidence="2 3">
    <name type="scientific">Candidatus Allofournierella pullicola</name>
    <dbReference type="NCBI Taxonomy" id="2838596"/>
    <lineage>
        <taxon>Bacteria</taxon>
        <taxon>Bacillati</taxon>
        <taxon>Bacillota</taxon>
        <taxon>Clostridia</taxon>
        <taxon>Eubacteriales</taxon>
        <taxon>Oscillospiraceae</taxon>
        <taxon>Allofournierella</taxon>
    </lineage>
</organism>
<protein>
    <submittedName>
        <fullName evidence="2">Uncharacterized protein</fullName>
    </submittedName>
</protein>
<proteinExistence type="predicted"/>
<feature type="transmembrane region" description="Helical" evidence="1">
    <location>
        <begin position="104"/>
        <end position="130"/>
    </location>
</feature>
<keyword evidence="1" id="KW-1133">Transmembrane helix</keyword>
<feature type="transmembrane region" description="Helical" evidence="1">
    <location>
        <begin position="59"/>
        <end position="92"/>
    </location>
</feature>
<feature type="transmembrane region" description="Helical" evidence="1">
    <location>
        <begin position="142"/>
        <end position="161"/>
    </location>
</feature>
<comment type="caution">
    <text evidence="2">The sequence shown here is derived from an EMBL/GenBank/DDBJ whole genome shotgun (WGS) entry which is preliminary data.</text>
</comment>
<reference evidence="2" key="2">
    <citation type="submission" date="2021-04" db="EMBL/GenBank/DDBJ databases">
        <authorList>
            <person name="Gilroy R."/>
        </authorList>
    </citation>
    <scope>NUCLEOTIDE SEQUENCE</scope>
    <source>
        <strain evidence="2">2239</strain>
    </source>
</reference>